<dbReference type="Proteomes" id="UP000324159">
    <property type="component" value="Unassembled WGS sequence"/>
</dbReference>
<evidence type="ECO:0000313" key="1">
    <source>
        <dbReference type="EMBL" id="TYO96316.1"/>
    </source>
</evidence>
<reference evidence="1 2" key="1">
    <citation type="submission" date="2019-07" db="EMBL/GenBank/DDBJ databases">
        <title>Genomic Encyclopedia of Type Strains, Phase IV (KMG-IV): sequencing the most valuable type-strain genomes for metagenomic binning, comparative biology and taxonomic classification.</title>
        <authorList>
            <person name="Goeker M."/>
        </authorList>
    </citation>
    <scope>NUCLEOTIDE SEQUENCE [LARGE SCALE GENOMIC DNA]</scope>
    <source>
        <strain evidence="1 2">SS015</strain>
    </source>
</reference>
<dbReference type="EMBL" id="VNIB01000014">
    <property type="protein sequence ID" value="TYO96316.1"/>
    <property type="molecule type" value="Genomic_DNA"/>
</dbReference>
<comment type="caution">
    <text evidence="1">The sequence shown here is derived from an EMBL/GenBank/DDBJ whole genome shotgun (WGS) entry which is preliminary data.</text>
</comment>
<dbReference type="Pfam" id="PF14175">
    <property type="entry name" value="YaaC"/>
    <property type="match status" value="1"/>
</dbReference>
<dbReference type="RefSeq" id="WP_148896790.1">
    <property type="nucleotide sequence ID" value="NZ_VNIB01000014.1"/>
</dbReference>
<gene>
    <name evidence="1" type="ORF">EDC39_11421</name>
</gene>
<accession>A0A5D3WGW1</accession>
<evidence type="ECO:0000313" key="2">
    <source>
        <dbReference type="Proteomes" id="UP000324159"/>
    </source>
</evidence>
<dbReference type="InterPro" id="IPR026988">
    <property type="entry name" value="YaaC-like"/>
</dbReference>
<keyword evidence="2" id="KW-1185">Reference proteome</keyword>
<dbReference type="OrthoDB" id="7041536at2"/>
<protein>
    <submittedName>
        <fullName evidence="1">YaaC-like protein</fullName>
    </submittedName>
</protein>
<sequence>MAHRAIILKNAKIRPHKAFMRPTFDAPTVIVSDQFDYVELWLKRNSSLESVLYWKQAENFYKASSILPDGSKAITSYYCMLNAAKALLSSKNISFSHLHGLSGRSIGNKTSLANELSTIKGTGIFVSLSRYFGANLSGRHVSVKDALYNLPFVHRSFTVTYRGAQELFIPIVNPHFVRQNRGNEAWFCAEIIDDKYKKREIFSRQRGWEVDIGIKSKFVIRRKRRFKWNTSRGSKKSERINQLIKYHQKIRRDIKYIHGSHRLWYFKRNDRVDGVLPWPTPVLIYIVMHRLSELTRYDPKRLRRHFECQHNWLLSEFINQAADNFIDQIASDITGHELMVPGYRARF</sequence>
<proteinExistence type="predicted"/>
<name>A0A5D3WGW1_9BACT</name>
<organism evidence="1 2">
    <name type="scientific">Geothermobacter ehrlichii</name>
    <dbReference type="NCBI Taxonomy" id="213224"/>
    <lineage>
        <taxon>Bacteria</taxon>
        <taxon>Pseudomonadati</taxon>
        <taxon>Thermodesulfobacteriota</taxon>
        <taxon>Desulfuromonadia</taxon>
        <taxon>Desulfuromonadales</taxon>
        <taxon>Geothermobacteraceae</taxon>
        <taxon>Geothermobacter</taxon>
    </lineage>
</organism>
<dbReference type="AlphaFoldDB" id="A0A5D3WGW1"/>